<dbReference type="InterPro" id="IPR002734">
    <property type="entry name" value="RibDG_C"/>
</dbReference>
<dbReference type="Gene3D" id="3.40.430.10">
    <property type="entry name" value="Dihydrofolate Reductase, subunit A"/>
    <property type="match status" value="1"/>
</dbReference>
<reference evidence="2 3" key="1">
    <citation type="submission" date="2016-10" db="EMBL/GenBank/DDBJ databases">
        <authorList>
            <person name="de Groot N.N."/>
        </authorList>
    </citation>
    <scope>NUCLEOTIDE SEQUENCE [LARGE SCALE GENOMIC DNA]</scope>
    <source>
        <strain evidence="2 3">DSM 20117</strain>
    </source>
</reference>
<dbReference type="EMBL" id="FNKH01000002">
    <property type="protein sequence ID" value="SDQ83305.1"/>
    <property type="molecule type" value="Genomic_DNA"/>
</dbReference>
<feature type="domain" description="Bacterial bifunctional deaminase-reductase C-terminal" evidence="1">
    <location>
        <begin position="4"/>
        <end position="154"/>
    </location>
</feature>
<dbReference type="KEGG" id="acry:AC20117_03710"/>
<dbReference type="GO" id="GO:0008703">
    <property type="term" value="F:5-amino-6-(5-phosphoribosylamino)uracil reductase activity"/>
    <property type="evidence" value="ECO:0007669"/>
    <property type="project" value="InterPro"/>
</dbReference>
<dbReference type="SUPFAM" id="SSF53597">
    <property type="entry name" value="Dihydrofolate reductase-like"/>
    <property type="match status" value="1"/>
</dbReference>
<dbReference type="InterPro" id="IPR024072">
    <property type="entry name" value="DHFR-like_dom_sf"/>
</dbReference>
<dbReference type="GO" id="GO:0009231">
    <property type="term" value="P:riboflavin biosynthetic process"/>
    <property type="evidence" value="ECO:0007669"/>
    <property type="project" value="InterPro"/>
</dbReference>
<dbReference type="STRING" id="37928.SAMN04489742_2747"/>
<accession>A0A1H1E3H2</accession>
<evidence type="ECO:0000259" key="1">
    <source>
        <dbReference type="Pfam" id="PF01872"/>
    </source>
</evidence>
<evidence type="ECO:0000313" key="3">
    <source>
        <dbReference type="Proteomes" id="UP000181917"/>
    </source>
</evidence>
<dbReference type="RefSeq" id="WP_074700934.1">
    <property type="nucleotide sequence ID" value="NZ_CP018863.1"/>
</dbReference>
<organism evidence="2 3">
    <name type="scientific">Crystallibacter crystallopoietes</name>
    <dbReference type="NCBI Taxonomy" id="37928"/>
    <lineage>
        <taxon>Bacteria</taxon>
        <taxon>Bacillati</taxon>
        <taxon>Actinomycetota</taxon>
        <taxon>Actinomycetes</taxon>
        <taxon>Micrococcales</taxon>
        <taxon>Micrococcaceae</taxon>
        <taxon>Crystallibacter</taxon>
    </lineage>
</organism>
<protein>
    <submittedName>
        <fullName evidence="2">Dihydrofolate reductase</fullName>
    </submittedName>
</protein>
<name>A0A1H1E3H2_9MICC</name>
<sequence length="187" mass="20656">MGRLIIQQFTTMDGYAAEPDGGLRFMDQIRGWTSIMDANARLLEGCSAILLGRVTYSMFAAYWPGADPRQEPIAEPINRLPKHVVSRTLQRAPWGDGEAQVIGDNIPARIHELKDTESGDVIVWGSLTLTRLLFRKELVDELYLHMLPTVLGEGLPAYPPSAAGEKFVPHSAEVLEPGGVAVRYTVR</sequence>
<keyword evidence="3" id="KW-1185">Reference proteome</keyword>
<proteinExistence type="predicted"/>
<dbReference type="Pfam" id="PF01872">
    <property type="entry name" value="RibD_C"/>
    <property type="match status" value="1"/>
</dbReference>
<gene>
    <name evidence="2" type="ORF">SAMN04489742_2747</name>
</gene>
<dbReference type="AlphaFoldDB" id="A0A1H1E3H2"/>
<evidence type="ECO:0000313" key="2">
    <source>
        <dbReference type="EMBL" id="SDQ83305.1"/>
    </source>
</evidence>
<dbReference type="Proteomes" id="UP000181917">
    <property type="component" value="Unassembled WGS sequence"/>
</dbReference>